<dbReference type="AlphaFoldDB" id="A0A345BW02"/>
<evidence type="ECO:0000256" key="7">
    <source>
        <dbReference type="NCBIfam" id="TIGR03825"/>
    </source>
</evidence>
<dbReference type="PANTHER" id="PTHR34982:SF1">
    <property type="entry name" value="FLAGELLAR ASSEMBLY PROTEIN FLIH"/>
    <property type="match status" value="1"/>
</dbReference>
<feature type="compositionally biased region" description="Basic and acidic residues" evidence="8">
    <location>
        <begin position="57"/>
        <end position="68"/>
    </location>
</feature>
<keyword evidence="3" id="KW-0813">Transport</keyword>
<dbReference type="NCBIfam" id="TIGR03825">
    <property type="entry name" value="FliH_bacil"/>
    <property type="match status" value="1"/>
</dbReference>
<dbReference type="PANTHER" id="PTHR34982">
    <property type="entry name" value="YOP PROTEINS TRANSLOCATION PROTEIN L"/>
    <property type="match status" value="1"/>
</dbReference>
<keyword evidence="10" id="KW-0966">Cell projection</keyword>
<comment type="similarity">
    <text evidence="2">Belongs to the FliH family.</text>
</comment>
<evidence type="ECO:0000256" key="6">
    <source>
        <dbReference type="ARBA" id="ARBA00023225"/>
    </source>
</evidence>
<feature type="domain" description="Flagellar assembly protein FliH/Type III secretion system HrpE" evidence="9">
    <location>
        <begin position="131"/>
        <end position="256"/>
    </location>
</feature>
<dbReference type="InterPro" id="IPR051472">
    <property type="entry name" value="T3SS_Stator/FliH"/>
</dbReference>
<evidence type="ECO:0000313" key="11">
    <source>
        <dbReference type="Proteomes" id="UP000252100"/>
    </source>
</evidence>
<evidence type="ECO:0000256" key="8">
    <source>
        <dbReference type="SAM" id="MobiDB-lite"/>
    </source>
</evidence>
<dbReference type="Proteomes" id="UP000252100">
    <property type="component" value="Chromosome"/>
</dbReference>
<dbReference type="GO" id="GO:0044781">
    <property type="term" value="P:bacterial-type flagellum organization"/>
    <property type="evidence" value="ECO:0007669"/>
    <property type="project" value="UniProtKB-KW"/>
</dbReference>
<dbReference type="GO" id="GO:0015031">
    <property type="term" value="P:protein transport"/>
    <property type="evidence" value="ECO:0007669"/>
    <property type="project" value="UniProtKB-KW"/>
</dbReference>
<keyword evidence="10" id="KW-0969">Cilium</keyword>
<keyword evidence="4" id="KW-1005">Bacterial flagellum biogenesis</keyword>
<evidence type="ECO:0000256" key="1">
    <source>
        <dbReference type="ARBA" id="ARBA00003041"/>
    </source>
</evidence>
<keyword evidence="5" id="KW-0653">Protein transport</keyword>
<dbReference type="InterPro" id="IPR022524">
    <property type="entry name" value="FliH_Bacilli"/>
</dbReference>
<keyword evidence="11" id="KW-1185">Reference proteome</keyword>
<keyword evidence="10" id="KW-0282">Flagellum</keyword>
<dbReference type="EMBL" id="CP031092">
    <property type="protein sequence ID" value="AXF55133.1"/>
    <property type="molecule type" value="Genomic_DNA"/>
</dbReference>
<accession>A0A345BW02</accession>
<evidence type="ECO:0000256" key="3">
    <source>
        <dbReference type="ARBA" id="ARBA00022448"/>
    </source>
</evidence>
<comment type="function">
    <text evidence="1">Needed for flagellar regrowth and assembly.</text>
</comment>
<feature type="region of interest" description="Disordered" evidence="8">
    <location>
        <begin position="37"/>
        <end position="68"/>
    </location>
</feature>
<reference evidence="10 11" key="1">
    <citation type="journal article" date="2018" name="J. Microbiol.">
        <title>Salicibibacter kimchii gen. nov., sp. nov., a moderately halophilic and alkalitolerant bacterium in the family Bacillaceae, isolated from kimchi.</title>
        <authorList>
            <person name="Jang J.Y."/>
            <person name="Oh Y.J."/>
            <person name="Lim S.K."/>
            <person name="Park H.K."/>
            <person name="Lee C."/>
            <person name="Kim J.Y."/>
            <person name="Lee M.A."/>
            <person name="Choi H.J."/>
        </authorList>
    </citation>
    <scope>NUCLEOTIDE SEQUENCE [LARGE SCALE GENOMIC DNA]</scope>
    <source>
        <strain evidence="10 11">NKC1-1</strain>
    </source>
</reference>
<gene>
    <name evidence="10" type="primary">fliH</name>
    <name evidence="10" type="ORF">DT065_03260</name>
</gene>
<dbReference type="GO" id="GO:0005829">
    <property type="term" value="C:cytosol"/>
    <property type="evidence" value="ECO:0007669"/>
    <property type="project" value="TreeGrafter"/>
</dbReference>
<evidence type="ECO:0000256" key="4">
    <source>
        <dbReference type="ARBA" id="ARBA00022795"/>
    </source>
</evidence>
<evidence type="ECO:0000256" key="5">
    <source>
        <dbReference type="ARBA" id="ARBA00022927"/>
    </source>
</evidence>
<organism evidence="10 11">
    <name type="scientific">Salicibibacter kimchii</name>
    <dbReference type="NCBI Taxonomy" id="2099786"/>
    <lineage>
        <taxon>Bacteria</taxon>
        <taxon>Bacillati</taxon>
        <taxon>Bacillota</taxon>
        <taxon>Bacilli</taxon>
        <taxon>Bacillales</taxon>
        <taxon>Bacillaceae</taxon>
        <taxon>Salicibibacter</taxon>
    </lineage>
</organism>
<name>A0A345BW02_9BACI</name>
<keyword evidence="6" id="KW-1006">Bacterial flagellum protein export</keyword>
<dbReference type="InterPro" id="IPR018035">
    <property type="entry name" value="Flagellar_FliH/T3SS_HrpE"/>
</dbReference>
<evidence type="ECO:0000259" key="9">
    <source>
        <dbReference type="Pfam" id="PF02108"/>
    </source>
</evidence>
<protein>
    <recommendedName>
        <fullName evidence="7">Flagellar assembly protein FliH</fullName>
    </recommendedName>
</protein>
<evidence type="ECO:0000313" key="10">
    <source>
        <dbReference type="EMBL" id="AXF55133.1"/>
    </source>
</evidence>
<sequence length="277" mass="31605">MARSSLPVAGETILLSNIIKAKTSTIKANNPHAVLLQPIREKSGINPEVDEEAPESSPDKKEQMLTDAHEEAEAIIAKAQSEKEQMEKEMEEARASLDETIEAAYKDAKSKGEEKGFQAGKEKGYETYQAIIAEAEDVVTAAHEDYRQYMDGAEPTIIDLAVRLAEKILGEKLEMENHWSQFVRQALREVKDQQEVDIFVHPDRYRETVQQREEWQALLSHTERVRFFPDEDLEKNGCIIETPYGRLVASLDDQLEVLQTELHELLDREREPSTTRD</sequence>
<proteinExistence type="inferred from homology"/>
<evidence type="ECO:0000256" key="2">
    <source>
        <dbReference type="ARBA" id="ARBA00006602"/>
    </source>
</evidence>
<dbReference type="Pfam" id="PF02108">
    <property type="entry name" value="FliH"/>
    <property type="match status" value="1"/>
</dbReference>
<dbReference type="KEGG" id="rue:DT065_03260"/>